<proteinExistence type="predicted"/>
<evidence type="ECO:0000313" key="2">
    <source>
        <dbReference type="Proteomes" id="UP000242457"/>
    </source>
</evidence>
<sequence>MDSMKLYDFNDTNDSSGEIYNTSPSKYLLHENEIASSIKEANYGINYSNEYLQDHWKIRQMEASLNIKSNNHDCKNSTTEIHNQITILKTDNKNDIDNKDIEDKENILKECGLHKNAVIRSLLKSHIISLNDLQIPNNCKNIKIKNTNLQNQNIFSSNNLLQKDTMKLIQCPEDPEVFVQSLQVHGHIDENKYNDIDFCVPHIGKKQVVTSRQFFINMDDSDFDFIKKNMADKK</sequence>
<keyword evidence="2" id="KW-1185">Reference proteome</keyword>
<dbReference type="OrthoDB" id="7605339at2759"/>
<organism evidence="1 2">
    <name type="scientific">Apis cerana cerana</name>
    <name type="common">Oriental honeybee</name>
    <dbReference type="NCBI Taxonomy" id="94128"/>
    <lineage>
        <taxon>Eukaryota</taxon>
        <taxon>Metazoa</taxon>
        <taxon>Ecdysozoa</taxon>
        <taxon>Arthropoda</taxon>
        <taxon>Hexapoda</taxon>
        <taxon>Insecta</taxon>
        <taxon>Pterygota</taxon>
        <taxon>Neoptera</taxon>
        <taxon>Endopterygota</taxon>
        <taxon>Hymenoptera</taxon>
        <taxon>Apocrita</taxon>
        <taxon>Aculeata</taxon>
        <taxon>Apoidea</taxon>
        <taxon>Anthophila</taxon>
        <taxon>Apidae</taxon>
        <taxon>Apis</taxon>
    </lineage>
</organism>
<accession>A0A2A3E8P2</accession>
<protein>
    <submittedName>
        <fullName evidence="1">Uncharacterized protein</fullName>
    </submittedName>
</protein>
<gene>
    <name evidence="1" type="ORF">APICC_04114</name>
</gene>
<reference evidence="1 2" key="1">
    <citation type="submission" date="2014-07" db="EMBL/GenBank/DDBJ databases">
        <title>Genomic and transcriptomic analysis on Apis cerana provide comprehensive insights into honey bee biology.</title>
        <authorList>
            <person name="Diao Q."/>
            <person name="Sun L."/>
            <person name="Zheng H."/>
            <person name="Zheng H."/>
            <person name="Xu S."/>
            <person name="Wang S."/>
            <person name="Zeng Z."/>
            <person name="Hu F."/>
            <person name="Su S."/>
            <person name="Wu J."/>
        </authorList>
    </citation>
    <scope>NUCLEOTIDE SEQUENCE [LARGE SCALE GENOMIC DNA]</scope>
    <source>
        <tissue evidence="1">Pupae without intestine</tissue>
    </source>
</reference>
<dbReference type="AlphaFoldDB" id="A0A2A3E8P2"/>
<dbReference type="EMBL" id="KZ288347">
    <property type="protein sequence ID" value="PBC27576.1"/>
    <property type="molecule type" value="Genomic_DNA"/>
</dbReference>
<name>A0A2A3E8P2_APICC</name>
<dbReference type="Proteomes" id="UP000242457">
    <property type="component" value="Unassembled WGS sequence"/>
</dbReference>
<evidence type="ECO:0000313" key="1">
    <source>
        <dbReference type="EMBL" id="PBC27576.1"/>
    </source>
</evidence>